<reference evidence="1 2" key="1">
    <citation type="submission" date="2019-02" db="EMBL/GenBank/DDBJ databases">
        <title>Deep-cultivation of Planctomycetes and their phenomic and genomic characterization uncovers novel biology.</title>
        <authorList>
            <person name="Wiegand S."/>
            <person name="Jogler M."/>
            <person name="Boedeker C."/>
            <person name="Pinto D."/>
            <person name="Vollmers J."/>
            <person name="Rivas-Marin E."/>
            <person name="Kohn T."/>
            <person name="Peeters S.H."/>
            <person name="Heuer A."/>
            <person name="Rast P."/>
            <person name="Oberbeckmann S."/>
            <person name="Bunk B."/>
            <person name="Jeske O."/>
            <person name="Meyerdierks A."/>
            <person name="Storesund J.E."/>
            <person name="Kallscheuer N."/>
            <person name="Luecker S."/>
            <person name="Lage O.M."/>
            <person name="Pohl T."/>
            <person name="Merkel B.J."/>
            <person name="Hornburger P."/>
            <person name="Mueller R.-W."/>
            <person name="Bruemmer F."/>
            <person name="Labrenz M."/>
            <person name="Spormann A.M."/>
            <person name="Op den Camp H."/>
            <person name="Overmann J."/>
            <person name="Amann R."/>
            <person name="Jetten M.S.M."/>
            <person name="Mascher T."/>
            <person name="Medema M.H."/>
            <person name="Devos D.P."/>
            <person name="Kaster A.-K."/>
            <person name="Ovreas L."/>
            <person name="Rohde M."/>
            <person name="Galperin M.Y."/>
            <person name="Jogler C."/>
        </authorList>
    </citation>
    <scope>NUCLEOTIDE SEQUENCE [LARGE SCALE GENOMIC DNA]</scope>
    <source>
        <strain evidence="1 2">Poly30</strain>
    </source>
</reference>
<evidence type="ECO:0008006" key="3">
    <source>
        <dbReference type="Google" id="ProtNLM"/>
    </source>
</evidence>
<dbReference type="SUPFAM" id="SSF69318">
    <property type="entry name" value="Integrin alpha N-terminal domain"/>
    <property type="match status" value="1"/>
</dbReference>
<name>A0A518ETK7_9BACT</name>
<organism evidence="1 2">
    <name type="scientific">Saltatorellus ferox</name>
    <dbReference type="NCBI Taxonomy" id="2528018"/>
    <lineage>
        <taxon>Bacteria</taxon>
        <taxon>Pseudomonadati</taxon>
        <taxon>Planctomycetota</taxon>
        <taxon>Planctomycetia</taxon>
        <taxon>Planctomycetia incertae sedis</taxon>
        <taxon>Saltatorellus</taxon>
    </lineage>
</organism>
<protein>
    <recommendedName>
        <fullName evidence="3">FG-GAP repeat protein</fullName>
    </recommendedName>
</protein>
<dbReference type="AlphaFoldDB" id="A0A518ETK7"/>
<sequence length="133" mass="13894">MGSTTWSYRAPRTTLCGSFQGWALLASLPQVPNSLEQVLTGDLDGDGIVDLLVPGRSFFRGLGGGTLAALVPVQGSAIWSTLVELIDMDADGDLDLLVKGGPGTITNGRWAWFAWSFGRPACLPLASASSSPV</sequence>
<dbReference type="RefSeq" id="WP_419191409.1">
    <property type="nucleotide sequence ID" value="NZ_CP036434.1"/>
</dbReference>
<accession>A0A518ETK7</accession>
<gene>
    <name evidence="1" type="ORF">Poly30_29360</name>
</gene>
<dbReference type="EMBL" id="CP036434">
    <property type="protein sequence ID" value="QDV07412.1"/>
    <property type="molecule type" value="Genomic_DNA"/>
</dbReference>
<dbReference type="Proteomes" id="UP000320390">
    <property type="component" value="Chromosome"/>
</dbReference>
<proteinExistence type="predicted"/>
<evidence type="ECO:0000313" key="2">
    <source>
        <dbReference type="Proteomes" id="UP000320390"/>
    </source>
</evidence>
<dbReference type="InterPro" id="IPR028994">
    <property type="entry name" value="Integrin_alpha_N"/>
</dbReference>
<keyword evidence="2" id="KW-1185">Reference proteome</keyword>
<evidence type="ECO:0000313" key="1">
    <source>
        <dbReference type="EMBL" id="QDV07412.1"/>
    </source>
</evidence>